<evidence type="ECO:0000256" key="1">
    <source>
        <dbReference type="SAM" id="MobiDB-lite"/>
    </source>
</evidence>
<proteinExistence type="predicted"/>
<dbReference type="Proteomes" id="UP000008792">
    <property type="component" value="Unassembled WGS sequence"/>
</dbReference>
<keyword evidence="2" id="KW-0812">Transmembrane</keyword>
<gene>
    <name evidence="3" type="primary">Dvir\GJ22104</name>
    <name evidence="3" type="ORF">Dvir_GJ22104</name>
</gene>
<dbReference type="AlphaFoldDB" id="A0A0Q9WHV3"/>
<evidence type="ECO:0000313" key="3">
    <source>
        <dbReference type="EMBL" id="KRF80048.1"/>
    </source>
</evidence>
<feature type="transmembrane region" description="Helical" evidence="2">
    <location>
        <begin position="7"/>
        <end position="26"/>
    </location>
</feature>
<keyword evidence="2" id="KW-0472">Membrane</keyword>
<evidence type="ECO:0000256" key="2">
    <source>
        <dbReference type="SAM" id="Phobius"/>
    </source>
</evidence>
<reference evidence="3 4" key="1">
    <citation type="journal article" date="2007" name="Nature">
        <title>Evolution of genes and genomes on the Drosophila phylogeny.</title>
        <authorList>
            <consortium name="Drosophila 12 Genomes Consortium"/>
            <person name="Clark A.G."/>
            <person name="Eisen M.B."/>
            <person name="Smith D.R."/>
            <person name="Bergman C.M."/>
            <person name="Oliver B."/>
            <person name="Markow T.A."/>
            <person name="Kaufman T.C."/>
            <person name="Kellis M."/>
            <person name="Gelbart W."/>
            <person name="Iyer V.N."/>
            <person name="Pollard D.A."/>
            <person name="Sackton T.B."/>
            <person name="Larracuente A.M."/>
            <person name="Singh N.D."/>
            <person name="Abad J.P."/>
            <person name="Abt D.N."/>
            <person name="Adryan B."/>
            <person name="Aguade M."/>
            <person name="Akashi H."/>
            <person name="Anderson W.W."/>
            <person name="Aquadro C.F."/>
            <person name="Ardell D.H."/>
            <person name="Arguello R."/>
            <person name="Artieri C.G."/>
            <person name="Barbash D.A."/>
            <person name="Barker D."/>
            <person name="Barsanti P."/>
            <person name="Batterham P."/>
            <person name="Batzoglou S."/>
            <person name="Begun D."/>
            <person name="Bhutkar A."/>
            <person name="Blanco E."/>
            <person name="Bosak S.A."/>
            <person name="Bradley R.K."/>
            <person name="Brand A.D."/>
            <person name="Brent M.R."/>
            <person name="Brooks A.N."/>
            <person name="Brown R.H."/>
            <person name="Butlin R.K."/>
            <person name="Caggese C."/>
            <person name="Calvi B.R."/>
            <person name="Bernardo de Carvalho A."/>
            <person name="Caspi A."/>
            <person name="Castrezana S."/>
            <person name="Celniker S.E."/>
            <person name="Chang J.L."/>
            <person name="Chapple C."/>
            <person name="Chatterji S."/>
            <person name="Chinwalla A."/>
            <person name="Civetta A."/>
            <person name="Clifton S.W."/>
            <person name="Comeron J.M."/>
            <person name="Costello J.C."/>
            <person name="Coyne J.A."/>
            <person name="Daub J."/>
            <person name="David R.G."/>
            <person name="Delcher A.L."/>
            <person name="Delehaunty K."/>
            <person name="Do C.B."/>
            <person name="Ebling H."/>
            <person name="Edwards K."/>
            <person name="Eickbush T."/>
            <person name="Evans J.D."/>
            <person name="Filipski A."/>
            <person name="Findeiss S."/>
            <person name="Freyhult E."/>
            <person name="Fulton L."/>
            <person name="Fulton R."/>
            <person name="Garcia A.C."/>
            <person name="Gardiner A."/>
            <person name="Garfield D.A."/>
            <person name="Garvin B.E."/>
            <person name="Gibson G."/>
            <person name="Gilbert D."/>
            <person name="Gnerre S."/>
            <person name="Godfrey J."/>
            <person name="Good R."/>
            <person name="Gotea V."/>
            <person name="Gravely B."/>
            <person name="Greenberg A.J."/>
            <person name="Griffiths-Jones S."/>
            <person name="Gross S."/>
            <person name="Guigo R."/>
            <person name="Gustafson E.A."/>
            <person name="Haerty W."/>
            <person name="Hahn M.W."/>
            <person name="Halligan D.L."/>
            <person name="Halpern A.L."/>
            <person name="Halter G.M."/>
            <person name="Han M.V."/>
            <person name="Heger A."/>
            <person name="Hillier L."/>
            <person name="Hinrichs A.S."/>
            <person name="Holmes I."/>
            <person name="Hoskins R.A."/>
            <person name="Hubisz M.J."/>
            <person name="Hultmark D."/>
            <person name="Huntley M.A."/>
            <person name="Jaffe D.B."/>
            <person name="Jagadeeshan S."/>
            <person name="Jeck W.R."/>
            <person name="Johnson J."/>
            <person name="Jones C.D."/>
            <person name="Jordan W.C."/>
            <person name="Karpen G.H."/>
            <person name="Kataoka E."/>
            <person name="Keightley P.D."/>
            <person name="Kheradpour P."/>
            <person name="Kirkness E.F."/>
            <person name="Koerich L.B."/>
            <person name="Kristiansen K."/>
            <person name="Kudrna D."/>
            <person name="Kulathinal R.J."/>
            <person name="Kumar S."/>
            <person name="Kwok R."/>
            <person name="Lander E."/>
            <person name="Langley C.H."/>
            <person name="Lapoint R."/>
            <person name="Lazzaro B.P."/>
            <person name="Lee S.J."/>
            <person name="Levesque L."/>
            <person name="Li R."/>
            <person name="Lin C.F."/>
            <person name="Lin M.F."/>
            <person name="Lindblad-Toh K."/>
            <person name="Llopart A."/>
            <person name="Long M."/>
            <person name="Low L."/>
            <person name="Lozovsky E."/>
            <person name="Lu J."/>
            <person name="Luo M."/>
            <person name="Machado C.A."/>
            <person name="Makalowski W."/>
            <person name="Marzo M."/>
            <person name="Matsuda M."/>
            <person name="Matzkin L."/>
            <person name="McAllister B."/>
            <person name="McBride C.S."/>
            <person name="McKernan B."/>
            <person name="McKernan K."/>
            <person name="Mendez-Lago M."/>
            <person name="Minx P."/>
            <person name="Mollenhauer M.U."/>
            <person name="Montooth K."/>
            <person name="Mount S.M."/>
            <person name="Mu X."/>
            <person name="Myers E."/>
            <person name="Negre B."/>
            <person name="Newfeld S."/>
            <person name="Nielsen R."/>
            <person name="Noor M.A."/>
            <person name="O'Grady P."/>
            <person name="Pachter L."/>
            <person name="Papaceit M."/>
            <person name="Parisi M.J."/>
            <person name="Parisi M."/>
            <person name="Parts L."/>
            <person name="Pedersen J.S."/>
            <person name="Pesole G."/>
            <person name="Phillippy A.M."/>
            <person name="Ponting C.P."/>
            <person name="Pop M."/>
            <person name="Porcelli D."/>
            <person name="Powell J.R."/>
            <person name="Prohaska S."/>
            <person name="Pruitt K."/>
            <person name="Puig M."/>
            <person name="Quesneville H."/>
            <person name="Ram K.R."/>
            <person name="Rand D."/>
            <person name="Rasmussen M.D."/>
            <person name="Reed L.K."/>
            <person name="Reenan R."/>
            <person name="Reily A."/>
            <person name="Remington K.A."/>
            <person name="Rieger T.T."/>
            <person name="Ritchie M.G."/>
            <person name="Robin C."/>
            <person name="Rogers Y.H."/>
            <person name="Rohde C."/>
            <person name="Rozas J."/>
            <person name="Rubenfield M.J."/>
            <person name="Ruiz A."/>
            <person name="Russo S."/>
            <person name="Salzberg S.L."/>
            <person name="Sanchez-Gracia A."/>
            <person name="Saranga D.J."/>
            <person name="Sato H."/>
            <person name="Schaeffer S.W."/>
            <person name="Schatz M.C."/>
            <person name="Schlenke T."/>
            <person name="Schwartz R."/>
            <person name="Segarra C."/>
            <person name="Singh R.S."/>
            <person name="Sirot L."/>
            <person name="Sirota M."/>
            <person name="Sisneros N.B."/>
            <person name="Smith C.D."/>
            <person name="Smith T.F."/>
            <person name="Spieth J."/>
            <person name="Stage D.E."/>
            <person name="Stark A."/>
            <person name="Stephan W."/>
            <person name="Strausberg R.L."/>
            <person name="Strempel S."/>
            <person name="Sturgill D."/>
            <person name="Sutton G."/>
            <person name="Sutton G.G."/>
            <person name="Tao W."/>
            <person name="Teichmann S."/>
            <person name="Tobari Y.N."/>
            <person name="Tomimura Y."/>
            <person name="Tsolas J.M."/>
            <person name="Valente V.L."/>
            <person name="Venter E."/>
            <person name="Venter J.C."/>
            <person name="Vicario S."/>
            <person name="Vieira F.G."/>
            <person name="Vilella A.J."/>
            <person name="Villasante A."/>
            <person name="Walenz B."/>
            <person name="Wang J."/>
            <person name="Wasserman M."/>
            <person name="Watts T."/>
            <person name="Wilson D."/>
            <person name="Wilson R.K."/>
            <person name="Wing R.A."/>
            <person name="Wolfner M.F."/>
            <person name="Wong A."/>
            <person name="Wong G.K."/>
            <person name="Wu C.I."/>
            <person name="Wu G."/>
            <person name="Yamamoto D."/>
            <person name="Yang H.P."/>
            <person name="Yang S.P."/>
            <person name="Yorke J.A."/>
            <person name="Yoshida K."/>
            <person name="Zdobnov E."/>
            <person name="Zhang P."/>
            <person name="Zhang Y."/>
            <person name="Zimin A.V."/>
            <person name="Baldwin J."/>
            <person name="Abdouelleil A."/>
            <person name="Abdulkadir J."/>
            <person name="Abebe A."/>
            <person name="Abera B."/>
            <person name="Abreu J."/>
            <person name="Acer S.C."/>
            <person name="Aftuck L."/>
            <person name="Alexander A."/>
            <person name="An P."/>
            <person name="Anderson E."/>
            <person name="Anderson S."/>
            <person name="Arachi H."/>
            <person name="Azer M."/>
            <person name="Bachantsang P."/>
            <person name="Barry A."/>
            <person name="Bayul T."/>
            <person name="Berlin A."/>
            <person name="Bessette D."/>
            <person name="Bloom T."/>
            <person name="Blye J."/>
            <person name="Boguslavskiy L."/>
            <person name="Bonnet C."/>
            <person name="Boukhgalter B."/>
            <person name="Bourzgui I."/>
            <person name="Brown A."/>
            <person name="Cahill P."/>
            <person name="Channer S."/>
            <person name="Cheshatsang Y."/>
            <person name="Chuda L."/>
            <person name="Citroen M."/>
            <person name="Collymore A."/>
            <person name="Cooke P."/>
            <person name="Costello M."/>
            <person name="D'Aco K."/>
            <person name="Daza R."/>
            <person name="De Haan G."/>
            <person name="DeGray S."/>
            <person name="DeMaso C."/>
            <person name="Dhargay N."/>
            <person name="Dooley K."/>
            <person name="Dooley E."/>
            <person name="Doricent M."/>
            <person name="Dorje P."/>
            <person name="Dorjee K."/>
            <person name="Dupes A."/>
            <person name="Elong R."/>
            <person name="Falk J."/>
            <person name="Farina A."/>
            <person name="Faro S."/>
            <person name="Ferguson D."/>
            <person name="Fisher S."/>
            <person name="Foley C.D."/>
            <person name="Franke A."/>
            <person name="Friedrich D."/>
            <person name="Gadbois L."/>
            <person name="Gearin G."/>
            <person name="Gearin C.R."/>
            <person name="Giannoukos G."/>
            <person name="Goode T."/>
            <person name="Graham J."/>
            <person name="Grandbois E."/>
            <person name="Grewal S."/>
            <person name="Gyaltsen K."/>
            <person name="Hafez N."/>
            <person name="Hagos B."/>
            <person name="Hall J."/>
            <person name="Henson C."/>
            <person name="Hollinger A."/>
            <person name="Honan T."/>
            <person name="Huard M.D."/>
            <person name="Hughes L."/>
            <person name="Hurhula B."/>
            <person name="Husby M.E."/>
            <person name="Kamat A."/>
            <person name="Kanga B."/>
            <person name="Kashin S."/>
            <person name="Khazanovich D."/>
            <person name="Kisner P."/>
            <person name="Lance K."/>
            <person name="Lara M."/>
            <person name="Lee W."/>
            <person name="Lennon N."/>
            <person name="Letendre F."/>
            <person name="LeVine R."/>
            <person name="Lipovsky A."/>
            <person name="Liu X."/>
            <person name="Liu J."/>
            <person name="Liu S."/>
            <person name="Lokyitsang T."/>
            <person name="Lokyitsang Y."/>
            <person name="Lubonja R."/>
            <person name="Lui A."/>
            <person name="MacDonald P."/>
            <person name="Magnisalis V."/>
            <person name="Maru K."/>
            <person name="Matthews C."/>
            <person name="McCusker W."/>
            <person name="McDonough S."/>
            <person name="Mehta T."/>
            <person name="Meldrim J."/>
            <person name="Meneus L."/>
            <person name="Mihai O."/>
            <person name="Mihalev A."/>
            <person name="Mihova T."/>
            <person name="Mittelman R."/>
            <person name="Mlenga V."/>
            <person name="Montmayeur A."/>
            <person name="Mulrain L."/>
            <person name="Navidi A."/>
            <person name="Naylor J."/>
            <person name="Negash T."/>
            <person name="Nguyen T."/>
            <person name="Nguyen N."/>
            <person name="Nicol R."/>
            <person name="Norbu C."/>
            <person name="Norbu N."/>
            <person name="Novod N."/>
            <person name="O'Neill B."/>
            <person name="Osman S."/>
            <person name="Markiewicz E."/>
            <person name="Oyono O.L."/>
            <person name="Patti C."/>
            <person name="Phunkhang P."/>
            <person name="Pierre F."/>
            <person name="Priest M."/>
            <person name="Raghuraman S."/>
            <person name="Rege F."/>
            <person name="Reyes R."/>
            <person name="Rise C."/>
            <person name="Rogov P."/>
            <person name="Ross K."/>
            <person name="Ryan E."/>
            <person name="Settipalli S."/>
            <person name="Shea T."/>
            <person name="Sherpa N."/>
            <person name="Shi L."/>
            <person name="Shih D."/>
            <person name="Sparrow T."/>
            <person name="Spaulding J."/>
            <person name="Stalker J."/>
            <person name="Stange-Thomann N."/>
            <person name="Stavropoulos S."/>
            <person name="Stone C."/>
            <person name="Strader C."/>
            <person name="Tesfaye S."/>
            <person name="Thomson T."/>
            <person name="Thoulutsang Y."/>
            <person name="Thoulutsang D."/>
            <person name="Topham K."/>
            <person name="Topping I."/>
            <person name="Tsamla T."/>
            <person name="Vassiliev H."/>
            <person name="Vo A."/>
            <person name="Wangchuk T."/>
            <person name="Wangdi T."/>
            <person name="Weiand M."/>
            <person name="Wilkinson J."/>
            <person name="Wilson A."/>
            <person name="Yadav S."/>
            <person name="Young G."/>
            <person name="Yu Q."/>
            <person name="Zembek L."/>
            <person name="Zhong D."/>
            <person name="Zimmer A."/>
            <person name="Zwirko Z."/>
            <person name="Jaffe D.B."/>
            <person name="Alvarez P."/>
            <person name="Brockman W."/>
            <person name="Butler J."/>
            <person name="Chin C."/>
            <person name="Gnerre S."/>
            <person name="Grabherr M."/>
            <person name="Kleber M."/>
            <person name="Mauceli E."/>
            <person name="MacCallum I."/>
        </authorList>
    </citation>
    <scope>NUCLEOTIDE SEQUENCE [LARGE SCALE GENOMIC DNA]</scope>
    <source>
        <strain evidence="4">Tucson 15010-1051.87</strain>
    </source>
</reference>
<dbReference type="OrthoDB" id="10072397at2759"/>
<feature type="compositionally biased region" description="Polar residues" evidence="1">
    <location>
        <begin position="617"/>
        <end position="629"/>
    </location>
</feature>
<keyword evidence="4" id="KW-1185">Reference proteome</keyword>
<accession>A0A0Q9WHV3</accession>
<keyword evidence="2" id="KW-1133">Transmembrane helix</keyword>
<protein>
    <submittedName>
        <fullName evidence="3">Uncharacterized protein, isoform H</fullName>
    </submittedName>
</protein>
<feature type="compositionally biased region" description="Polar residues" evidence="1">
    <location>
        <begin position="638"/>
        <end position="656"/>
    </location>
</feature>
<organism evidence="3 4">
    <name type="scientific">Drosophila virilis</name>
    <name type="common">Fruit fly</name>
    <dbReference type="NCBI Taxonomy" id="7244"/>
    <lineage>
        <taxon>Eukaryota</taxon>
        <taxon>Metazoa</taxon>
        <taxon>Ecdysozoa</taxon>
        <taxon>Arthropoda</taxon>
        <taxon>Hexapoda</taxon>
        <taxon>Insecta</taxon>
        <taxon>Pterygota</taxon>
        <taxon>Neoptera</taxon>
        <taxon>Endopterygota</taxon>
        <taxon>Diptera</taxon>
        <taxon>Brachycera</taxon>
        <taxon>Muscomorpha</taxon>
        <taxon>Ephydroidea</taxon>
        <taxon>Drosophilidae</taxon>
        <taxon>Drosophila</taxon>
    </lineage>
</organism>
<evidence type="ECO:0000313" key="4">
    <source>
        <dbReference type="Proteomes" id="UP000008792"/>
    </source>
</evidence>
<name>A0A0Q9WHV3_DROVI</name>
<sequence>MDFTLGLITGMYAVVAVIVFYVVYVIEVKLDLPAIVNGNNNNNNSNSNNNNSINNEQLADISQTRLRSLIETIIAETLRSGSNSLLLNPPSGAVSEISLDTRSNGQLPGFSNGGSNSKRRHRTEHYFEPKIYQDLLATAVLNKIADKEGNNRLISESTPDLSAHNIDENYNAEALSTTSGSSIEPRSDCSLTDHELVHNTGKAEAHAGSQLDVERESVLSDYIAAHMVPLPDFSASVTESEDDVVSMSSSLVGDGTWEDNWLFKKKRSTLQSSATPSSIGMLVPAPKENVRAQIGDRTADEVSDLSEMGSDAEESSLDLLRCNELNDRLLSKHLIGGQNTKLVLDELVDRTSLTSNTLPAEHEPAFTETTNPLVQQPTVATVPQPEEQKTSSTLMAPPPPMIFQDDEITEDPAQTLIAGSIAEREVRKWSNAVEMPNNPYAPEALKQRISGTQERFMDVPNISACAEQKALAMMRGSDEEPASRVEDYKRYSRDYYINNAPQVTTPTSARAASVACSSTEEPASAQTDEDIVINEVIQPHGNRISSSAQSNHADLLTHWTLSTPVRRSSSLKFINKRTCPTLTLAGGYERPSTSASHYRDSSLGLEPDGDDFDVRSQRSWRSSTGQHFGSTLPKRHTQSSLSLHSNGSGMSFGSSASKRHSVGPSAAVLTQFEKQLLHKDLKRNSFRAVSATSKDFVMNPLYESEMQTKPSLDDQDSGVDSCLNGFSGADAKHSNNSLLF</sequence>
<dbReference type="EMBL" id="CH940648">
    <property type="protein sequence ID" value="KRF80048.1"/>
    <property type="molecule type" value="Genomic_DNA"/>
</dbReference>
<feature type="region of interest" description="Disordered" evidence="1">
    <location>
        <begin position="584"/>
        <end position="660"/>
    </location>
</feature>